<dbReference type="EMBL" id="CASHSV030000513">
    <property type="protein sequence ID" value="CAJ2667955.1"/>
    <property type="molecule type" value="Genomic_DNA"/>
</dbReference>
<sequence length="414" mass="45778">MAALLSCTPTILSTPFANRTTTHFPLRPHSHTFPPSTKRFLRGSLSVARFGFQPGFLPQPDDTEFVIRELYNRAEGFLYTIADAAVLSSDTVVNTAIASSEQNNDWFSLITNYVETVLKILKYGLSTLHVPYAYGFAIIMLAVLLKAAIFPLARKKVEYDMAMQSLQLNLEAILKQDAGDQDTIVLETIPLYESSSIDPLLGCLLVLLKIPVWIGLYQAFSKMVDGGHLSEGFFWIPSLSGPTTIAAQQNGNGISWLFPFVDGHPLLGWPDTLAYLVLPVLLVVFQYISLQIIPSSEGPLAYFRRGLSLYAIVARGEEEDSSFSTSLTFGRKDTDPNVKISQEAFDVNFQDTDPNVESSKVLDNVLMSLVIGCFALLVPSGLSLYWFTDNVLNTLQQIWLRKLGGATIPETSSR</sequence>
<evidence type="ECO:0000313" key="2">
    <source>
        <dbReference type="Proteomes" id="UP001177021"/>
    </source>
</evidence>
<comment type="caution">
    <text evidence="1">The sequence shown here is derived from an EMBL/GenBank/DDBJ whole genome shotgun (WGS) entry which is preliminary data.</text>
</comment>
<organism evidence="1 2">
    <name type="scientific">Trifolium pratense</name>
    <name type="common">Red clover</name>
    <dbReference type="NCBI Taxonomy" id="57577"/>
    <lineage>
        <taxon>Eukaryota</taxon>
        <taxon>Viridiplantae</taxon>
        <taxon>Streptophyta</taxon>
        <taxon>Embryophyta</taxon>
        <taxon>Tracheophyta</taxon>
        <taxon>Spermatophyta</taxon>
        <taxon>Magnoliopsida</taxon>
        <taxon>eudicotyledons</taxon>
        <taxon>Gunneridae</taxon>
        <taxon>Pentapetalae</taxon>
        <taxon>rosids</taxon>
        <taxon>fabids</taxon>
        <taxon>Fabales</taxon>
        <taxon>Fabaceae</taxon>
        <taxon>Papilionoideae</taxon>
        <taxon>50 kb inversion clade</taxon>
        <taxon>NPAAA clade</taxon>
        <taxon>Hologalegina</taxon>
        <taxon>IRL clade</taxon>
        <taxon>Trifolieae</taxon>
        <taxon>Trifolium</taxon>
    </lineage>
</organism>
<gene>
    <name evidence="1" type="ORF">MILVUS5_LOCUS32455</name>
</gene>
<reference evidence="1" key="1">
    <citation type="submission" date="2023-10" db="EMBL/GenBank/DDBJ databases">
        <authorList>
            <person name="Rodriguez Cubillos JULIANA M."/>
            <person name="De Vega J."/>
        </authorList>
    </citation>
    <scope>NUCLEOTIDE SEQUENCE</scope>
</reference>
<dbReference type="Proteomes" id="UP001177021">
    <property type="component" value="Unassembled WGS sequence"/>
</dbReference>
<proteinExistence type="predicted"/>
<protein>
    <submittedName>
        <fullName evidence="1">Uncharacterized protein</fullName>
    </submittedName>
</protein>
<keyword evidence="2" id="KW-1185">Reference proteome</keyword>
<evidence type="ECO:0000313" key="1">
    <source>
        <dbReference type="EMBL" id="CAJ2667955.1"/>
    </source>
</evidence>
<name>A0ACB0LGY9_TRIPR</name>
<accession>A0ACB0LGY9</accession>